<evidence type="ECO:0000313" key="6">
    <source>
        <dbReference type="Proteomes" id="UP000004578"/>
    </source>
</evidence>
<dbReference type="RefSeq" id="WP_005870886.1">
    <property type="nucleotide sequence ID" value="NZ_AKFS01000215.1"/>
</dbReference>
<dbReference type="Pfam" id="PF00294">
    <property type="entry name" value="PfkB"/>
    <property type="match status" value="1"/>
</dbReference>
<dbReference type="GO" id="GO:0016301">
    <property type="term" value="F:kinase activity"/>
    <property type="evidence" value="ECO:0007669"/>
    <property type="project" value="UniProtKB-KW"/>
</dbReference>
<dbReference type="PANTHER" id="PTHR10584:SF166">
    <property type="entry name" value="RIBOKINASE"/>
    <property type="match status" value="1"/>
</dbReference>
<keyword evidence="2 5" id="KW-0418">Kinase</keyword>
<dbReference type="AlphaFoldDB" id="J1HAQ2"/>
<dbReference type="Proteomes" id="UP000004578">
    <property type="component" value="Unassembled WGS sequence"/>
</dbReference>
<dbReference type="InterPro" id="IPR011611">
    <property type="entry name" value="PfkB_dom"/>
</dbReference>
<evidence type="ECO:0000259" key="4">
    <source>
        <dbReference type="Pfam" id="PF00294"/>
    </source>
</evidence>
<evidence type="ECO:0000256" key="3">
    <source>
        <dbReference type="SAM" id="MobiDB-lite"/>
    </source>
</evidence>
<feature type="domain" description="Carbohydrate kinase PfkB" evidence="4">
    <location>
        <begin position="47"/>
        <end position="101"/>
    </location>
</feature>
<dbReference type="SUPFAM" id="SSF53613">
    <property type="entry name" value="Ribokinase-like"/>
    <property type="match status" value="1"/>
</dbReference>
<protein>
    <submittedName>
        <fullName evidence="5">Carbohydrate kinase, PfkB domain protein</fullName>
    </submittedName>
</protein>
<accession>J1HAQ2</accession>
<keyword evidence="6" id="KW-1185">Reference proteome</keyword>
<name>J1HAQ2_9ACTO</name>
<evidence type="ECO:0000256" key="1">
    <source>
        <dbReference type="ARBA" id="ARBA00022679"/>
    </source>
</evidence>
<dbReference type="EMBL" id="AKFS01000215">
    <property type="protein sequence ID" value="EJF42448.1"/>
    <property type="molecule type" value="Genomic_DNA"/>
</dbReference>
<feature type="non-terminal residue" evidence="5">
    <location>
        <position position="1"/>
    </location>
</feature>
<dbReference type="PANTHER" id="PTHR10584">
    <property type="entry name" value="SUGAR KINASE"/>
    <property type="match status" value="1"/>
</dbReference>
<comment type="caution">
    <text evidence="5">The sequence shown here is derived from an EMBL/GenBank/DDBJ whole genome shotgun (WGS) entry which is preliminary data.</text>
</comment>
<feature type="region of interest" description="Disordered" evidence="3">
    <location>
        <begin position="18"/>
        <end position="42"/>
    </location>
</feature>
<organism evidence="5 6">
    <name type="scientific">Schaalia georgiae F0490</name>
    <dbReference type="NCBI Taxonomy" id="1125717"/>
    <lineage>
        <taxon>Bacteria</taxon>
        <taxon>Bacillati</taxon>
        <taxon>Actinomycetota</taxon>
        <taxon>Actinomycetes</taxon>
        <taxon>Actinomycetales</taxon>
        <taxon>Actinomycetaceae</taxon>
        <taxon>Schaalia</taxon>
    </lineage>
</organism>
<dbReference type="PATRIC" id="fig|1125717.3.peg.1323"/>
<evidence type="ECO:0000313" key="5">
    <source>
        <dbReference type="EMBL" id="EJF42448.1"/>
    </source>
</evidence>
<reference evidence="5 6" key="1">
    <citation type="submission" date="2012-05" db="EMBL/GenBank/DDBJ databases">
        <authorList>
            <person name="Harkins D.M."/>
            <person name="Madupu R."/>
            <person name="Durkin A.S."/>
            <person name="Torralba M."/>
            <person name="Methe B."/>
            <person name="Sutton G.G."/>
            <person name="Nelson K.E."/>
        </authorList>
    </citation>
    <scope>NUCLEOTIDE SEQUENCE [LARGE SCALE GENOMIC DNA]</scope>
    <source>
        <strain evidence="5 6">F0490</strain>
    </source>
</reference>
<gene>
    <name evidence="5" type="ORF">HMPREF1317_2350</name>
</gene>
<dbReference type="GO" id="GO:0005829">
    <property type="term" value="C:cytosol"/>
    <property type="evidence" value="ECO:0007669"/>
    <property type="project" value="TreeGrafter"/>
</dbReference>
<dbReference type="InterPro" id="IPR029056">
    <property type="entry name" value="Ribokinase-like"/>
</dbReference>
<keyword evidence="1" id="KW-0808">Transferase</keyword>
<evidence type="ECO:0000256" key="2">
    <source>
        <dbReference type="ARBA" id="ARBA00022777"/>
    </source>
</evidence>
<proteinExistence type="predicted"/>
<sequence length="117" mass="11802">SPVIVRCGAHGAWYAPGEPADPRWALGSPASANGRTRRQRPPSAVLIPTPRITAVDTNGAGDAHSGVLAASLAQGVDILEALRLANCAGALAATQVGPATCPSRAEIEAASRALAHH</sequence>
<dbReference type="Gene3D" id="3.40.1190.20">
    <property type="match status" value="1"/>
</dbReference>